<comment type="caution">
    <text evidence="2">The sequence shown here is derived from an EMBL/GenBank/DDBJ whole genome shotgun (WGS) entry which is preliminary data.</text>
</comment>
<name>A0A9J6CMY8_POLVA</name>
<dbReference type="InterPro" id="IPR001810">
    <property type="entry name" value="F-box_dom"/>
</dbReference>
<dbReference type="AlphaFoldDB" id="A0A9J6CMY8"/>
<dbReference type="SUPFAM" id="SSF52047">
    <property type="entry name" value="RNI-like"/>
    <property type="match status" value="1"/>
</dbReference>
<evidence type="ECO:0000313" key="2">
    <source>
        <dbReference type="EMBL" id="KAG5683658.1"/>
    </source>
</evidence>
<organism evidence="2 3">
    <name type="scientific">Polypedilum vanderplanki</name>
    <name type="common">Sleeping chironomid midge</name>
    <dbReference type="NCBI Taxonomy" id="319348"/>
    <lineage>
        <taxon>Eukaryota</taxon>
        <taxon>Metazoa</taxon>
        <taxon>Ecdysozoa</taxon>
        <taxon>Arthropoda</taxon>
        <taxon>Hexapoda</taxon>
        <taxon>Insecta</taxon>
        <taxon>Pterygota</taxon>
        <taxon>Neoptera</taxon>
        <taxon>Endopterygota</taxon>
        <taxon>Diptera</taxon>
        <taxon>Nematocera</taxon>
        <taxon>Chironomoidea</taxon>
        <taxon>Chironomidae</taxon>
        <taxon>Chironominae</taxon>
        <taxon>Polypedilum</taxon>
        <taxon>Polypedilum</taxon>
    </lineage>
</organism>
<dbReference type="PROSITE" id="PS50181">
    <property type="entry name" value="FBOX"/>
    <property type="match status" value="1"/>
</dbReference>
<reference evidence="2" key="1">
    <citation type="submission" date="2021-03" db="EMBL/GenBank/DDBJ databases">
        <title>Chromosome level genome of the anhydrobiotic midge Polypedilum vanderplanki.</title>
        <authorList>
            <person name="Yoshida Y."/>
            <person name="Kikawada T."/>
            <person name="Gusev O."/>
        </authorList>
    </citation>
    <scope>NUCLEOTIDE SEQUENCE</scope>
    <source>
        <strain evidence="2">NIAS01</strain>
        <tissue evidence="2">Whole body or cell culture</tissue>
    </source>
</reference>
<evidence type="ECO:0000259" key="1">
    <source>
        <dbReference type="PROSITE" id="PS50181"/>
    </source>
</evidence>
<evidence type="ECO:0000313" key="3">
    <source>
        <dbReference type="Proteomes" id="UP001107558"/>
    </source>
</evidence>
<gene>
    <name evidence="2" type="ORF">PVAND_012926</name>
</gene>
<dbReference type="SUPFAM" id="SSF81383">
    <property type="entry name" value="F-box domain"/>
    <property type="match status" value="1"/>
</dbReference>
<proteinExistence type="predicted"/>
<protein>
    <recommendedName>
        <fullName evidence="1">F-box domain-containing protein</fullName>
    </recommendedName>
</protein>
<dbReference type="EMBL" id="JADBJN010000001">
    <property type="protein sequence ID" value="KAG5683658.1"/>
    <property type="molecule type" value="Genomic_DNA"/>
</dbReference>
<dbReference type="Gene3D" id="3.80.10.10">
    <property type="entry name" value="Ribonuclease Inhibitor"/>
    <property type="match status" value="1"/>
</dbReference>
<keyword evidence="3" id="KW-1185">Reference proteome</keyword>
<dbReference type="OrthoDB" id="7780936at2759"/>
<feature type="domain" description="F-box" evidence="1">
    <location>
        <begin position="1"/>
        <end position="45"/>
    </location>
</feature>
<dbReference type="InterPro" id="IPR032675">
    <property type="entry name" value="LRR_dom_sf"/>
</dbReference>
<dbReference type="InterPro" id="IPR036047">
    <property type="entry name" value="F-box-like_dom_sf"/>
</dbReference>
<accession>A0A9J6CMY8</accession>
<dbReference type="CDD" id="cd09917">
    <property type="entry name" value="F-box_SF"/>
    <property type="match status" value="1"/>
</dbReference>
<dbReference type="Proteomes" id="UP001107558">
    <property type="component" value="Chromosome 1"/>
</dbReference>
<sequence>MELLPDEIRENIFKYLNANDLKNVMLVDRYCKSIVENSVVLMDKLPLYLNDADEFCDDERFIDPLLNSSRKVTKIVVKLQKEKIMNYCYIFRKFGNSIRFLEIENYIFDSIDQMRILLRYVPNLRALTVKCVKILKPENKILNAIVRIPKLSLCSLTEVNCVNSDLRIFGLFSSNDDIKLRKIRLRCNSTNVINFNCLEFCEMMIQQTTLDTLVFDNIKSINCNLFDYEDFLQCQVSYLSFSHCEFSREHMRRMISLIKSQKKLKMLKIINTPIISIDAIYFYRQIFANSIRTVHIDINQLMFFRSHQFVNRSVRKLTIYGNFAFENLPIFINFIKIFPNVTHLHLIGDMPINDKYLFNILSRFTELQELSLPGFTSRTIDSNFSNLASLDTKVKIKSLTIDYIDYDVKFFGWKNIVTNMPAIEKLIIRRDYCNVSNEILDVILKKLRLRHLELGHGVVSEDILRSIVYNEYCDELKVLKVTKFDFDKISMNFDFTKIYKRNRLLLYRV</sequence>